<proteinExistence type="inferred from homology"/>
<evidence type="ECO:0000256" key="9">
    <source>
        <dbReference type="ARBA" id="ARBA00022968"/>
    </source>
</evidence>
<evidence type="ECO:0000256" key="4">
    <source>
        <dbReference type="ARBA" id="ARBA00007505"/>
    </source>
</evidence>
<evidence type="ECO:0000256" key="17">
    <source>
        <dbReference type="ARBA" id="ARBA00049410"/>
    </source>
</evidence>
<evidence type="ECO:0000256" key="7">
    <source>
        <dbReference type="ARBA" id="ARBA00022692"/>
    </source>
</evidence>
<evidence type="ECO:0000256" key="5">
    <source>
        <dbReference type="ARBA" id="ARBA00012290"/>
    </source>
</evidence>
<evidence type="ECO:0000259" key="19">
    <source>
        <dbReference type="Pfam" id="PF16363"/>
    </source>
</evidence>
<evidence type="ECO:0000256" key="2">
    <source>
        <dbReference type="ARBA" id="ARBA00004447"/>
    </source>
</evidence>
<dbReference type="SUPFAM" id="SSF51735">
    <property type="entry name" value="NAD(P)-binding Rossmann-fold domains"/>
    <property type="match status" value="1"/>
</dbReference>
<keyword evidence="7" id="KW-0812">Transmembrane</keyword>
<evidence type="ECO:0000256" key="6">
    <source>
        <dbReference type="ARBA" id="ARBA00018816"/>
    </source>
</evidence>
<comment type="cofactor">
    <cofactor evidence="1">
        <name>NAD(+)</name>
        <dbReference type="ChEBI" id="CHEBI:57540"/>
    </cofactor>
</comment>
<keyword evidence="18" id="KW-0175">Coiled coil</keyword>
<keyword evidence="13" id="KW-0472">Membrane</keyword>
<feature type="coiled-coil region" evidence="18">
    <location>
        <begin position="72"/>
        <end position="99"/>
    </location>
</feature>
<evidence type="ECO:0000256" key="1">
    <source>
        <dbReference type="ARBA" id="ARBA00001911"/>
    </source>
</evidence>
<evidence type="ECO:0000256" key="14">
    <source>
        <dbReference type="ARBA" id="ARBA00023180"/>
    </source>
</evidence>
<evidence type="ECO:0000256" key="3">
    <source>
        <dbReference type="ARBA" id="ARBA00005100"/>
    </source>
</evidence>
<evidence type="ECO:0000256" key="8">
    <source>
        <dbReference type="ARBA" id="ARBA00022793"/>
    </source>
</evidence>
<dbReference type="GO" id="GO:0048040">
    <property type="term" value="F:UDP-glucuronate decarboxylase activity"/>
    <property type="evidence" value="ECO:0007669"/>
    <property type="project" value="UniProtKB-EC"/>
</dbReference>
<dbReference type="PANTHER" id="PTHR43078:SF6">
    <property type="entry name" value="UDP-GLUCURONIC ACID DECARBOXYLASE 1"/>
    <property type="match status" value="1"/>
</dbReference>
<keyword evidence="15" id="KW-0456">Lyase</keyword>
<dbReference type="EC" id="4.1.1.35" evidence="5"/>
<evidence type="ECO:0000256" key="13">
    <source>
        <dbReference type="ARBA" id="ARBA00023136"/>
    </source>
</evidence>
<name>A0AAV0VK83_9HEMI</name>
<feature type="domain" description="NAD(P)-binding" evidence="19">
    <location>
        <begin position="119"/>
        <end position="414"/>
    </location>
</feature>
<dbReference type="InterPro" id="IPR016040">
    <property type="entry name" value="NAD(P)-bd_dom"/>
</dbReference>
<evidence type="ECO:0000256" key="18">
    <source>
        <dbReference type="SAM" id="Coils"/>
    </source>
</evidence>
<dbReference type="Gene3D" id="3.40.50.720">
    <property type="entry name" value="NAD(P)-binding Rossmann-like Domain"/>
    <property type="match status" value="1"/>
</dbReference>
<sequence>MFLSDPSKYRHQMLIRINVFLALVIGSSLLLLGLIYCFVSNNGIHNHEFQVSNKNEFQVFETVESEHSTDLINKLKKDLATANEKIEQLENKMQGFEERIRKPYPNVKYLNYRSKKRILVTGGAGFVGSHLVDKLMKAGHDITVVDNFFTGVKANVEQWIGHANFELIHQDIVNPLFVEVDEIYHLASPASPQHYMFNPVKTIKTNTIGTINMLGLAKRVGAKVLIASTSEVYGDPEVHPQPETYWGHVNPIGPRACYDEGKRVSETLSYAYAKHEKVSVRVARIFNTHGPRMHMNDGRVVSNFILQALRNEPITVYGRGNQTRSFQYVSDLVNGLIALMDSNYTQPVNLGNPTEHTINEFAVIIKGLVGGKSKVITTPAVEDDPQRRKPDITRAMTYLNWKPKVGLKEGLKMTIDYFKQEIKKSQKTV</sequence>
<evidence type="ECO:0000256" key="11">
    <source>
        <dbReference type="ARBA" id="ARBA00023027"/>
    </source>
</evidence>
<dbReference type="CDD" id="cd05230">
    <property type="entry name" value="UGD_SDR_e"/>
    <property type="match status" value="1"/>
</dbReference>
<dbReference type="Gene3D" id="3.90.25.10">
    <property type="entry name" value="UDP-galactose 4-epimerase, domain 1"/>
    <property type="match status" value="1"/>
</dbReference>
<comment type="pathway">
    <text evidence="3">Nucleotide-sugar biosynthesis; UDP-alpha-D-xylose biosynthesis; UDP-alpha-D-xylose from UDP-alpha-D-glucuronate: step 1/1.</text>
</comment>
<comment type="catalytic activity">
    <reaction evidence="17">
        <text>UDP-alpha-D-glucuronate + H(+) = UDP-alpha-D-xylose + CO2</text>
        <dbReference type="Rhea" id="RHEA:23916"/>
        <dbReference type="ChEBI" id="CHEBI:15378"/>
        <dbReference type="ChEBI" id="CHEBI:16526"/>
        <dbReference type="ChEBI" id="CHEBI:57632"/>
        <dbReference type="ChEBI" id="CHEBI:58052"/>
        <dbReference type="EC" id="4.1.1.35"/>
    </reaction>
    <physiologicalReaction direction="left-to-right" evidence="17">
        <dbReference type="Rhea" id="RHEA:23917"/>
    </physiologicalReaction>
</comment>
<comment type="caution">
    <text evidence="20">The sequence shown here is derived from an EMBL/GenBank/DDBJ whole genome shotgun (WGS) entry which is preliminary data.</text>
</comment>
<evidence type="ECO:0000313" key="20">
    <source>
        <dbReference type="EMBL" id="CAI6344030.1"/>
    </source>
</evidence>
<gene>
    <name evidence="20" type="ORF">MEUPH1_LOCUS1214</name>
</gene>
<keyword evidence="10" id="KW-1133">Transmembrane helix</keyword>
<comment type="similarity">
    <text evidence="4">Belongs to the NAD(P)-dependent epimerase/dehydratase family. UDP-glucuronic acid decarboxylase subfamily.</text>
</comment>
<dbReference type="InterPro" id="IPR044516">
    <property type="entry name" value="UXS-like"/>
</dbReference>
<dbReference type="AlphaFoldDB" id="A0AAV0VK83"/>
<accession>A0AAV0VK83</accession>
<evidence type="ECO:0000256" key="10">
    <source>
        <dbReference type="ARBA" id="ARBA00022989"/>
    </source>
</evidence>
<dbReference type="GO" id="GO:0032580">
    <property type="term" value="C:Golgi cisterna membrane"/>
    <property type="evidence" value="ECO:0007669"/>
    <property type="project" value="UniProtKB-SubCell"/>
</dbReference>
<evidence type="ECO:0000256" key="15">
    <source>
        <dbReference type="ARBA" id="ARBA00023239"/>
    </source>
</evidence>
<dbReference type="GO" id="GO:0070403">
    <property type="term" value="F:NAD+ binding"/>
    <property type="evidence" value="ECO:0007669"/>
    <property type="project" value="InterPro"/>
</dbReference>
<comment type="subcellular location">
    <subcellularLocation>
        <location evidence="2">Golgi apparatus</location>
        <location evidence="2">Golgi stack membrane</location>
        <topology evidence="2">Single-pass type II membrane protein</topology>
    </subcellularLocation>
</comment>
<dbReference type="GO" id="GO:0042732">
    <property type="term" value="P:D-xylose metabolic process"/>
    <property type="evidence" value="ECO:0007669"/>
    <property type="project" value="InterPro"/>
</dbReference>
<dbReference type="Proteomes" id="UP001160148">
    <property type="component" value="Unassembled WGS sequence"/>
</dbReference>
<reference evidence="20 21" key="1">
    <citation type="submission" date="2023-01" db="EMBL/GenBank/DDBJ databases">
        <authorList>
            <person name="Whitehead M."/>
        </authorList>
    </citation>
    <scope>NUCLEOTIDE SEQUENCE [LARGE SCALE GENOMIC DNA]</scope>
</reference>
<dbReference type="EMBL" id="CARXXK010000001">
    <property type="protein sequence ID" value="CAI6344030.1"/>
    <property type="molecule type" value="Genomic_DNA"/>
</dbReference>
<keyword evidence="8" id="KW-0210">Decarboxylase</keyword>
<evidence type="ECO:0000256" key="16">
    <source>
        <dbReference type="ARBA" id="ARBA00031585"/>
    </source>
</evidence>
<evidence type="ECO:0000313" key="21">
    <source>
        <dbReference type="Proteomes" id="UP001160148"/>
    </source>
</evidence>
<dbReference type="PANTHER" id="PTHR43078">
    <property type="entry name" value="UDP-GLUCURONIC ACID DECARBOXYLASE-RELATED"/>
    <property type="match status" value="1"/>
</dbReference>
<dbReference type="Pfam" id="PF16363">
    <property type="entry name" value="GDP_Man_Dehyd"/>
    <property type="match status" value="1"/>
</dbReference>
<keyword evidence="21" id="KW-1185">Reference proteome</keyword>
<keyword evidence="9" id="KW-0735">Signal-anchor</keyword>
<keyword evidence="12" id="KW-0333">Golgi apparatus</keyword>
<dbReference type="FunFam" id="3.40.50.720:FF:000065">
    <property type="entry name" value="UDP-glucuronic acid decarboxylase 1"/>
    <property type="match status" value="1"/>
</dbReference>
<evidence type="ECO:0000256" key="12">
    <source>
        <dbReference type="ARBA" id="ARBA00023034"/>
    </source>
</evidence>
<organism evidence="20 21">
    <name type="scientific">Macrosiphum euphorbiae</name>
    <name type="common">potato aphid</name>
    <dbReference type="NCBI Taxonomy" id="13131"/>
    <lineage>
        <taxon>Eukaryota</taxon>
        <taxon>Metazoa</taxon>
        <taxon>Ecdysozoa</taxon>
        <taxon>Arthropoda</taxon>
        <taxon>Hexapoda</taxon>
        <taxon>Insecta</taxon>
        <taxon>Pterygota</taxon>
        <taxon>Neoptera</taxon>
        <taxon>Paraneoptera</taxon>
        <taxon>Hemiptera</taxon>
        <taxon>Sternorrhyncha</taxon>
        <taxon>Aphidomorpha</taxon>
        <taxon>Aphidoidea</taxon>
        <taxon>Aphididae</taxon>
        <taxon>Macrosiphini</taxon>
        <taxon>Macrosiphum</taxon>
    </lineage>
</organism>
<dbReference type="InterPro" id="IPR036291">
    <property type="entry name" value="NAD(P)-bd_dom_sf"/>
</dbReference>
<keyword evidence="11" id="KW-0520">NAD</keyword>
<keyword evidence="14" id="KW-0325">Glycoprotein</keyword>
<protein>
    <recommendedName>
        <fullName evidence="6">UDP-glucuronic acid decarboxylase 1</fullName>
        <ecNumber evidence="5">4.1.1.35</ecNumber>
    </recommendedName>
    <alternativeName>
        <fullName evidence="16">UDP-glucuronate decarboxylase 1</fullName>
    </alternativeName>
</protein>